<keyword evidence="5" id="KW-0547">Nucleotide-binding</keyword>
<dbReference type="Gene3D" id="3.40.50.300">
    <property type="entry name" value="P-loop containing nucleotide triphosphate hydrolases"/>
    <property type="match status" value="2"/>
</dbReference>
<dbReference type="Gene3D" id="1.20.1560.10">
    <property type="entry name" value="ABC transporter type 1, transmembrane domain"/>
    <property type="match status" value="1"/>
</dbReference>
<dbReference type="GO" id="GO:0090374">
    <property type="term" value="P:oligopeptide export from mitochondrion"/>
    <property type="evidence" value="ECO:0007669"/>
    <property type="project" value="TreeGrafter"/>
</dbReference>
<comment type="similarity">
    <text evidence="2">Belongs to the ABC transporter superfamily. ABCB family. Multidrug resistance exporter (TC 3.A.1.201) subfamily.</text>
</comment>
<organism evidence="13 14">
    <name type="scientific">Aureobasidium pullulans</name>
    <name type="common">Black yeast</name>
    <name type="synonym">Pullularia pullulans</name>
    <dbReference type="NCBI Taxonomy" id="5580"/>
    <lineage>
        <taxon>Eukaryota</taxon>
        <taxon>Fungi</taxon>
        <taxon>Dikarya</taxon>
        <taxon>Ascomycota</taxon>
        <taxon>Pezizomycotina</taxon>
        <taxon>Dothideomycetes</taxon>
        <taxon>Dothideomycetidae</taxon>
        <taxon>Dothideales</taxon>
        <taxon>Saccotheciaceae</taxon>
        <taxon>Aureobasidium</taxon>
    </lineage>
</organism>
<evidence type="ECO:0000256" key="8">
    <source>
        <dbReference type="ARBA" id="ARBA00023136"/>
    </source>
</evidence>
<evidence type="ECO:0000256" key="1">
    <source>
        <dbReference type="ARBA" id="ARBA00004141"/>
    </source>
</evidence>
<keyword evidence="6" id="KW-0067">ATP-binding</keyword>
<feature type="compositionally biased region" description="Polar residues" evidence="9">
    <location>
        <begin position="691"/>
        <end position="715"/>
    </location>
</feature>
<dbReference type="SMART" id="SM00382">
    <property type="entry name" value="AAA"/>
    <property type="match status" value="2"/>
</dbReference>
<keyword evidence="3" id="KW-0813">Transport</keyword>
<sequence length="1329" mass="144556">MVLYGKTPKSTPLRYRRMGAYFRLLFSSGYSMSDLLLLAGGTIFSIAAGIPFPLLAILFGQLIDDINSTSCAPEYEASKLGNATKQKVLYVVYVTIASWCFIYIHVSCWTMFGERLVRRIRENFLRSLLRQELGFFDEFASGQASSELTSNLDLIQTGTSEKVGICLASLSYFVAAYVVAFMEVPQLAGILVSLLPAYLMMSLGGSWFIKLYTTRVTKHLASMTSIVSESLNKVALIHAFGAASQLERKLAEHFTSIKEESNKKAIAAAVQLGLLYFIAYSTNALAYWQGSKTLARSVASAESNTNVGAVYTVIFLLIDASYLISQVAPFLQIFGTATAASEKLNETLERSSRIDGTDLTDGKFLNAIEGSIEFTDLDFSYPSRPTITIFQGLNLKIPAGKNTAIVGRSGSGKSTLASLLMRLHDPTQGTIYLDGHTLKSLNVRHLRSCIALVSPDTPLLNRSILENIAHGLINAPGLVEDERLTLTDGSLSRLVLRAQGGQPLEQVLSSETTAVQSVVRRCIQAAEVAGALDFIMKLKHGFASSTGQAGELFSGGQKQRLALARAVVRDAPVLLLDEATSALDSVGERSIREAIQQVAKGRTTISIVHRLSTIKTADNIVVLDKGQVVEQGTHHDLIVAGGTYSAMVQLQNMTSGDGPDADRTRFGLQSVDNIDVARKPSEKVDDAPANAKTTTTSISRSLTMSRASPETVQSSGHKDDQPKLRGLWATMTGVLTMTRQKAIQVFIALTAAVVVGGSFSGEAVIFGNTVSSLSTCHSSQDITRSGRFWALLFFILAIVEFSANFLMSFCFGRVSESVLERIRIASYSTLLAQDVEWHHSDGRTPATLLSYITTDTNAIAGLTGTIVGTAMSIIISMIAGVILSHIVAWRIAVVLLGCIPILLSAGIMKFRSLATFHRKHAEAYAHATGLAVEAVDTIRTIAAYSLEEDAVTTYHEALQAPYSETLRSVLQSNVWFATAYSASSLVYALAYWWGSKNVADGYYSQTRFFIVLPAMLFSAQKCGQLFSMAPDFSKSRISAARILDLLDLRTPNKPPSRQSRESTGDDLEKDTHDLQDASFPCGAEVRIQDVHFSYPVRPDDSILRGSDLHIIPGQFCALVGPSGAGKSTIIAMIERFYAPTSGVVSIDGRDISKLSGTEFRDSISLVQQDNILFEGSIRFNLSLGARPGQIVTDEQLEEACRLADIHETIQSLPEGYDTCIGPNGGHLSEGQKQRLSIARALLRKPRLLLLDESTSALDAQSEGSIQNTLDQLRGEITIIAIAHRLHTVERADKIFVIEEGRCTAKGTHQQLMRESETYRTNALHQMLDS</sequence>
<dbReference type="CDD" id="cd18577">
    <property type="entry name" value="ABC_6TM_Pgp_ABCB1_D1_like"/>
    <property type="match status" value="1"/>
</dbReference>
<evidence type="ECO:0000256" key="9">
    <source>
        <dbReference type="SAM" id="MobiDB-lite"/>
    </source>
</evidence>
<dbReference type="SUPFAM" id="SSF52540">
    <property type="entry name" value="P-loop containing nucleoside triphosphate hydrolases"/>
    <property type="match status" value="2"/>
</dbReference>
<keyword evidence="7 10" id="KW-1133">Transmembrane helix</keyword>
<feature type="transmembrane region" description="Helical" evidence="10">
    <location>
        <begin position="265"/>
        <end position="288"/>
    </location>
</feature>
<keyword evidence="4 10" id="KW-0812">Transmembrane</keyword>
<feature type="domain" description="ABC transmembrane type-1" evidence="12">
    <location>
        <begin position="746"/>
        <end position="1034"/>
    </location>
</feature>
<evidence type="ECO:0000256" key="2">
    <source>
        <dbReference type="ARBA" id="ARBA00007577"/>
    </source>
</evidence>
<dbReference type="Proteomes" id="UP000310421">
    <property type="component" value="Unassembled WGS sequence"/>
</dbReference>
<feature type="region of interest" description="Disordered" evidence="9">
    <location>
        <begin position="680"/>
        <end position="721"/>
    </location>
</feature>
<dbReference type="FunFam" id="3.40.50.300:FF:000913">
    <property type="entry name" value="ABC multidrug transporter SitT"/>
    <property type="match status" value="1"/>
</dbReference>
<feature type="transmembrane region" description="Helical" evidence="10">
    <location>
        <begin position="974"/>
        <end position="994"/>
    </location>
</feature>
<evidence type="ECO:0000256" key="4">
    <source>
        <dbReference type="ARBA" id="ARBA00022692"/>
    </source>
</evidence>
<dbReference type="InterPro" id="IPR011527">
    <property type="entry name" value="ABC1_TM_dom"/>
</dbReference>
<feature type="transmembrane region" description="Helical" evidence="10">
    <location>
        <begin position="788"/>
        <end position="811"/>
    </location>
</feature>
<dbReference type="InterPro" id="IPR003593">
    <property type="entry name" value="AAA+_ATPase"/>
</dbReference>
<evidence type="ECO:0000313" key="13">
    <source>
        <dbReference type="EMBL" id="THW57170.1"/>
    </source>
</evidence>
<dbReference type="InterPro" id="IPR003439">
    <property type="entry name" value="ABC_transporter-like_ATP-bd"/>
</dbReference>
<keyword evidence="8 10" id="KW-0472">Membrane</keyword>
<feature type="domain" description="ABC transmembrane type-1" evidence="12">
    <location>
        <begin position="39"/>
        <end position="336"/>
    </location>
</feature>
<protein>
    <submittedName>
        <fullName evidence="13">ABC multidrug transporter SidT</fullName>
    </submittedName>
</protein>
<evidence type="ECO:0000313" key="14">
    <source>
        <dbReference type="Proteomes" id="UP000310421"/>
    </source>
</evidence>
<dbReference type="PROSITE" id="PS50929">
    <property type="entry name" value="ABC_TM1F"/>
    <property type="match status" value="2"/>
</dbReference>
<dbReference type="SUPFAM" id="SSF90123">
    <property type="entry name" value="ABC transporter transmembrane region"/>
    <property type="match status" value="2"/>
</dbReference>
<dbReference type="EMBL" id="QZAN01000126">
    <property type="protein sequence ID" value="THW57170.1"/>
    <property type="molecule type" value="Genomic_DNA"/>
</dbReference>
<evidence type="ECO:0000256" key="6">
    <source>
        <dbReference type="ARBA" id="ARBA00022840"/>
    </source>
</evidence>
<dbReference type="GO" id="GO:0005524">
    <property type="term" value="F:ATP binding"/>
    <property type="evidence" value="ECO:0007669"/>
    <property type="project" value="UniProtKB-KW"/>
</dbReference>
<dbReference type="InterPro" id="IPR039421">
    <property type="entry name" value="Type_1_exporter"/>
</dbReference>
<evidence type="ECO:0000256" key="7">
    <source>
        <dbReference type="ARBA" id="ARBA00022989"/>
    </source>
</evidence>
<proteinExistence type="inferred from homology"/>
<evidence type="ECO:0000259" key="12">
    <source>
        <dbReference type="PROSITE" id="PS50929"/>
    </source>
</evidence>
<dbReference type="GO" id="GO:0005743">
    <property type="term" value="C:mitochondrial inner membrane"/>
    <property type="evidence" value="ECO:0007669"/>
    <property type="project" value="TreeGrafter"/>
</dbReference>
<dbReference type="GO" id="GO:0015421">
    <property type="term" value="F:ABC-type oligopeptide transporter activity"/>
    <property type="evidence" value="ECO:0007669"/>
    <property type="project" value="TreeGrafter"/>
</dbReference>
<feature type="transmembrane region" description="Helical" evidence="10">
    <location>
        <begin position="858"/>
        <end position="883"/>
    </location>
</feature>
<dbReference type="InterPro" id="IPR027417">
    <property type="entry name" value="P-loop_NTPase"/>
</dbReference>
<feature type="transmembrane region" description="Helical" evidence="10">
    <location>
        <begin position="35"/>
        <end position="59"/>
    </location>
</feature>
<dbReference type="FunFam" id="1.20.1560.10:FF:000057">
    <property type="entry name" value="ABC multidrug transporter SitT"/>
    <property type="match status" value="1"/>
</dbReference>
<evidence type="ECO:0000256" key="3">
    <source>
        <dbReference type="ARBA" id="ARBA00022448"/>
    </source>
</evidence>
<dbReference type="InterPro" id="IPR017871">
    <property type="entry name" value="ABC_transporter-like_CS"/>
</dbReference>
<dbReference type="PROSITE" id="PS50893">
    <property type="entry name" value="ABC_TRANSPORTER_2"/>
    <property type="match status" value="2"/>
</dbReference>
<name>A0A4S8Z0L1_AURPU</name>
<dbReference type="Pfam" id="PF00005">
    <property type="entry name" value="ABC_tran"/>
    <property type="match status" value="2"/>
</dbReference>
<reference evidence="13 14" key="1">
    <citation type="submission" date="2018-10" db="EMBL/GenBank/DDBJ databases">
        <title>Fifty Aureobasidium pullulans genomes reveal a recombining polyextremotolerant generalist.</title>
        <authorList>
            <person name="Gostincar C."/>
            <person name="Turk M."/>
            <person name="Zajc J."/>
            <person name="Gunde-Cimerman N."/>
        </authorList>
    </citation>
    <scope>NUCLEOTIDE SEQUENCE [LARGE SCALE GENOMIC DNA]</scope>
    <source>
        <strain evidence="13 14">EXF-10751</strain>
    </source>
</reference>
<dbReference type="Pfam" id="PF00664">
    <property type="entry name" value="ABC_membrane"/>
    <property type="match status" value="2"/>
</dbReference>
<dbReference type="GO" id="GO:0016887">
    <property type="term" value="F:ATP hydrolysis activity"/>
    <property type="evidence" value="ECO:0007669"/>
    <property type="project" value="InterPro"/>
</dbReference>
<evidence type="ECO:0000259" key="11">
    <source>
        <dbReference type="PROSITE" id="PS50893"/>
    </source>
</evidence>
<feature type="transmembrane region" description="Helical" evidence="10">
    <location>
        <begin position="188"/>
        <end position="209"/>
    </location>
</feature>
<comment type="subcellular location">
    <subcellularLocation>
        <location evidence="1">Membrane</location>
        <topology evidence="1">Multi-pass membrane protein</topology>
    </subcellularLocation>
</comment>
<feature type="transmembrane region" description="Helical" evidence="10">
    <location>
        <begin position="88"/>
        <end position="112"/>
    </location>
</feature>
<accession>A0A4S8Z0L1</accession>
<feature type="region of interest" description="Disordered" evidence="9">
    <location>
        <begin position="1049"/>
        <end position="1071"/>
    </location>
</feature>
<feature type="domain" description="ABC transporter" evidence="11">
    <location>
        <begin position="372"/>
        <end position="650"/>
    </location>
</feature>
<feature type="transmembrane region" description="Helical" evidence="10">
    <location>
        <begin position="745"/>
        <end position="768"/>
    </location>
</feature>
<evidence type="ECO:0000256" key="10">
    <source>
        <dbReference type="SAM" id="Phobius"/>
    </source>
</evidence>
<feature type="domain" description="ABC transporter" evidence="11">
    <location>
        <begin position="1085"/>
        <end position="1324"/>
    </location>
</feature>
<feature type="transmembrane region" description="Helical" evidence="10">
    <location>
        <begin position="308"/>
        <end position="325"/>
    </location>
</feature>
<evidence type="ECO:0000256" key="5">
    <source>
        <dbReference type="ARBA" id="ARBA00022741"/>
    </source>
</evidence>
<dbReference type="InterPro" id="IPR036640">
    <property type="entry name" value="ABC1_TM_sf"/>
</dbReference>
<feature type="transmembrane region" description="Helical" evidence="10">
    <location>
        <begin position="889"/>
        <end position="910"/>
    </location>
</feature>
<dbReference type="CDD" id="cd18578">
    <property type="entry name" value="ABC_6TM_Pgp_ABCB1_D2_like"/>
    <property type="match status" value="1"/>
</dbReference>
<dbReference type="PANTHER" id="PTHR43394">
    <property type="entry name" value="ATP-DEPENDENT PERMEASE MDL1, MITOCHONDRIAL"/>
    <property type="match status" value="1"/>
</dbReference>
<comment type="caution">
    <text evidence="13">The sequence shown here is derived from an EMBL/GenBank/DDBJ whole genome shotgun (WGS) entry which is preliminary data.</text>
</comment>
<gene>
    <name evidence="13" type="ORF">D6D20_08170</name>
</gene>
<dbReference type="PANTHER" id="PTHR43394:SF27">
    <property type="entry name" value="ATP-DEPENDENT TRANSLOCASE ABCB1-LIKE"/>
    <property type="match status" value="1"/>
</dbReference>
<feature type="transmembrane region" description="Helical" evidence="10">
    <location>
        <begin position="163"/>
        <end position="182"/>
    </location>
</feature>
<dbReference type="PROSITE" id="PS00211">
    <property type="entry name" value="ABC_TRANSPORTER_1"/>
    <property type="match status" value="1"/>
</dbReference>